<comment type="caution">
    <text evidence="2">The sequence shown here is derived from an EMBL/GenBank/DDBJ whole genome shotgun (WGS) entry which is preliminary data.</text>
</comment>
<reference evidence="2" key="1">
    <citation type="submission" date="2021-09" db="EMBL/GenBank/DDBJ databases">
        <title>The genome of Mauremys mutica provides insights into the evolution of semi-aquatic lifestyle.</title>
        <authorList>
            <person name="Gong S."/>
            <person name="Gao Y."/>
        </authorList>
    </citation>
    <scope>NUCLEOTIDE SEQUENCE</scope>
    <source>
        <strain evidence="2">MM-2020</strain>
        <tissue evidence="2">Muscle</tissue>
    </source>
</reference>
<feature type="compositionally biased region" description="Basic and acidic residues" evidence="1">
    <location>
        <begin position="28"/>
        <end position="44"/>
    </location>
</feature>
<evidence type="ECO:0000313" key="2">
    <source>
        <dbReference type="EMBL" id="KAH1183356.1"/>
    </source>
</evidence>
<dbReference type="EMBL" id="JAHDVG010000466">
    <property type="protein sequence ID" value="KAH1183356.1"/>
    <property type="molecule type" value="Genomic_DNA"/>
</dbReference>
<dbReference type="AlphaFoldDB" id="A0A9D3XNX8"/>
<accession>A0A9D3XNX8</accession>
<feature type="region of interest" description="Disordered" evidence="1">
    <location>
        <begin position="82"/>
        <end position="130"/>
    </location>
</feature>
<feature type="compositionally biased region" description="Polar residues" evidence="1">
    <location>
        <begin position="97"/>
        <end position="113"/>
    </location>
</feature>
<sequence length="142" mass="15737">MVLLSTKEKQIHLLGPSSQRFSPLQPPRNKEDTPHPRTGKARELVPPEWKYCNLAQLAHSLGGGRRARVGPRKLERAWEQVGTNPPSLEPLPPILNPSPQMLSLRTSPHNSFLSPCPHSQGPSTSTPTSLPFNFNMLPQLAM</sequence>
<evidence type="ECO:0000313" key="3">
    <source>
        <dbReference type="Proteomes" id="UP000827986"/>
    </source>
</evidence>
<name>A0A9D3XNX8_9SAUR</name>
<feature type="region of interest" description="Disordered" evidence="1">
    <location>
        <begin position="1"/>
        <end position="44"/>
    </location>
</feature>
<protein>
    <submittedName>
        <fullName evidence="2">Uncharacterized protein</fullName>
    </submittedName>
</protein>
<evidence type="ECO:0000256" key="1">
    <source>
        <dbReference type="SAM" id="MobiDB-lite"/>
    </source>
</evidence>
<feature type="compositionally biased region" description="Basic and acidic residues" evidence="1">
    <location>
        <begin position="1"/>
        <end position="11"/>
    </location>
</feature>
<keyword evidence="3" id="KW-1185">Reference proteome</keyword>
<feature type="compositionally biased region" description="Pro residues" evidence="1">
    <location>
        <begin position="87"/>
        <end position="96"/>
    </location>
</feature>
<gene>
    <name evidence="2" type="ORF">KIL84_004848</name>
</gene>
<feature type="compositionally biased region" description="Polar residues" evidence="1">
    <location>
        <begin position="120"/>
        <end position="130"/>
    </location>
</feature>
<organism evidence="2 3">
    <name type="scientific">Mauremys mutica</name>
    <name type="common">yellowpond turtle</name>
    <dbReference type="NCBI Taxonomy" id="74926"/>
    <lineage>
        <taxon>Eukaryota</taxon>
        <taxon>Metazoa</taxon>
        <taxon>Chordata</taxon>
        <taxon>Craniata</taxon>
        <taxon>Vertebrata</taxon>
        <taxon>Euteleostomi</taxon>
        <taxon>Archelosauria</taxon>
        <taxon>Testudinata</taxon>
        <taxon>Testudines</taxon>
        <taxon>Cryptodira</taxon>
        <taxon>Durocryptodira</taxon>
        <taxon>Testudinoidea</taxon>
        <taxon>Geoemydidae</taxon>
        <taxon>Geoemydinae</taxon>
        <taxon>Mauremys</taxon>
    </lineage>
</organism>
<proteinExistence type="predicted"/>
<dbReference type="Proteomes" id="UP000827986">
    <property type="component" value="Unassembled WGS sequence"/>
</dbReference>